<protein>
    <submittedName>
        <fullName evidence="1">Uncharacterized protein</fullName>
    </submittedName>
</protein>
<proteinExistence type="predicted"/>
<reference evidence="3 4" key="1">
    <citation type="submission" date="2015-05" db="EMBL/GenBank/DDBJ databases">
        <authorList>
            <person name="Fogelqvist Johan"/>
        </authorList>
    </citation>
    <scope>NUCLEOTIDE SEQUENCE [LARGE SCALE GENOMIC DNA]</scope>
    <source>
        <strain evidence="1">VL1</strain>
        <strain evidence="2">VL2</strain>
    </source>
</reference>
<evidence type="ECO:0000313" key="1">
    <source>
        <dbReference type="EMBL" id="CRK19293.1"/>
    </source>
</evidence>
<keyword evidence="3" id="KW-1185">Reference proteome</keyword>
<dbReference type="EMBL" id="CVQI01035384">
    <property type="protein sequence ID" value="CRK46213.1"/>
    <property type="molecule type" value="Genomic_DNA"/>
</dbReference>
<gene>
    <name evidence="1" type="ORF">BN1708_012597</name>
    <name evidence="2" type="ORF">BN1723_006944</name>
</gene>
<organism evidence="1 3">
    <name type="scientific">Verticillium longisporum</name>
    <name type="common">Verticillium dahliae var. longisporum</name>
    <dbReference type="NCBI Taxonomy" id="100787"/>
    <lineage>
        <taxon>Eukaryota</taxon>
        <taxon>Fungi</taxon>
        <taxon>Dikarya</taxon>
        <taxon>Ascomycota</taxon>
        <taxon>Pezizomycotina</taxon>
        <taxon>Sordariomycetes</taxon>
        <taxon>Hypocreomycetidae</taxon>
        <taxon>Glomerellales</taxon>
        <taxon>Plectosphaerellaceae</taxon>
        <taxon>Verticillium</taxon>
    </lineage>
</organism>
<sequence>MLAVDKVQCQLRVEEAEAHVNGITEARSIKIGEAKLQKKVRNLEEGGESRRVGLCCHEWLSREEGE</sequence>
<evidence type="ECO:0000313" key="3">
    <source>
        <dbReference type="Proteomes" id="UP000044602"/>
    </source>
</evidence>
<dbReference type="EMBL" id="CVQH01010557">
    <property type="protein sequence ID" value="CRK19293.1"/>
    <property type="molecule type" value="Genomic_DNA"/>
</dbReference>
<dbReference type="Proteomes" id="UP000045706">
    <property type="component" value="Unassembled WGS sequence"/>
</dbReference>
<dbReference type="AlphaFoldDB" id="A0A0G4LB76"/>
<name>A0A0G4LB76_VERLO</name>
<evidence type="ECO:0000313" key="2">
    <source>
        <dbReference type="EMBL" id="CRK46213.1"/>
    </source>
</evidence>
<dbReference type="Proteomes" id="UP000044602">
    <property type="component" value="Unassembled WGS sequence"/>
</dbReference>
<accession>A0A0G4LB76</accession>
<evidence type="ECO:0000313" key="4">
    <source>
        <dbReference type="Proteomes" id="UP000045706"/>
    </source>
</evidence>